<sequence length="46" mass="5045">MKSLTYSVVDPRSPGLKEIIFVIFARVAARFPTLIIVLPRAGNTVS</sequence>
<accession>D4FAH0</accession>
<dbReference type="EMBL" id="ADGK01000292">
    <property type="protein sequence ID" value="EFE21241.1"/>
    <property type="molecule type" value="Genomic_DNA"/>
</dbReference>
<gene>
    <name evidence="1" type="ORF">EDWATA_03789</name>
</gene>
<name>D4FAH0_EDWTA</name>
<proteinExistence type="predicted"/>
<comment type="caution">
    <text evidence="1">The sequence shown here is derived from an EMBL/GenBank/DDBJ whole genome shotgun (WGS) entry which is preliminary data.</text>
</comment>
<protein>
    <submittedName>
        <fullName evidence="1">Uncharacterized protein</fullName>
    </submittedName>
</protein>
<evidence type="ECO:0000313" key="2">
    <source>
        <dbReference type="Proteomes" id="UP000003692"/>
    </source>
</evidence>
<evidence type="ECO:0000313" key="1">
    <source>
        <dbReference type="EMBL" id="EFE21241.1"/>
    </source>
</evidence>
<reference evidence="1 2" key="1">
    <citation type="submission" date="2010-02" db="EMBL/GenBank/DDBJ databases">
        <authorList>
            <person name="Weinstock G."/>
            <person name="Sodergren E."/>
            <person name="Clifton S."/>
            <person name="Fulton L."/>
            <person name="Fulton B."/>
            <person name="Courtney L."/>
            <person name="Fronick C."/>
            <person name="Harrison M."/>
            <person name="Strong C."/>
            <person name="Farmer C."/>
            <person name="Delahaunty K."/>
            <person name="Markovic C."/>
            <person name="Hall O."/>
            <person name="Minx P."/>
            <person name="Tomlinson C."/>
            <person name="Mitreva M."/>
            <person name="Nelson J."/>
            <person name="Hou S."/>
            <person name="Wollam A."/>
            <person name="Pepin K.H."/>
            <person name="Johnson M."/>
            <person name="Bhonagiri V."/>
            <person name="Zhang X."/>
            <person name="Suruliraj S."/>
            <person name="Warren W."/>
            <person name="Chinwalla A."/>
            <person name="Mardis E.R."/>
            <person name="Wilson R.K."/>
        </authorList>
    </citation>
    <scope>NUCLEOTIDE SEQUENCE [LARGE SCALE GENOMIC DNA]</scope>
    <source>
        <strain evidence="1 2">ATCC 23685</strain>
    </source>
</reference>
<dbReference type="HOGENOM" id="CLU_3183076_0_0_6"/>
<organism evidence="1 2">
    <name type="scientific">Edwardsiella tarda ATCC 23685</name>
    <dbReference type="NCBI Taxonomy" id="500638"/>
    <lineage>
        <taxon>Bacteria</taxon>
        <taxon>Pseudomonadati</taxon>
        <taxon>Pseudomonadota</taxon>
        <taxon>Gammaproteobacteria</taxon>
        <taxon>Enterobacterales</taxon>
        <taxon>Hafniaceae</taxon>
        <taxon>Edwardsiella</taxon>
    </lineage>
</organism>
<dbReference type="Proteomes" id="UP000003692">
    <property type="component" value="Unassembled WGS sequence"/>
</dbReference>
<dbReference type="AlphaFoldDB" id="D4FAH0"/>